<dbReference type="HOGENOM" id="CLU_3127531_0_0_1"/>
<dbReference type="Proteomes" id="UP000006038">
    <property type="component" value="Chromosome 6"/>
</dbReference>
<name>J3MFB0_ORYBR</name>
<dbReference type="EnsemblPlants" id="OB06G27040.1">
    <property type="protein sequence ID" value="OB06G27040.1"/>
    <property type="gene ID" value="OB06G27040"/>
</dbReference>
<protein>
    <submittedName>
        <fullName evidence="1">Uncharacterized protein</fullName>
    </submittedName>
</protein>
<proteinExistence type="predicted"/>
<sequence>MDGRWPRIRIICYNNEKGRSRNHFSERSIAGPKSQKIRRASQFDPIIDRI</sequence>
<accession>J3MFB0</accession>
<evidence type="ECO:0000313" key="2">
    <source>
        <dbReference type="Proteomes" id="UP000006038"/>
    </source>
</evidence>
<evidence type="ECO:0000313" key="1">
    <source>
        <dbReference type="EnsemblPlants" id="OB06G27040.1"/>
    </source>
</evidence>
<reference evidence="1" key="2">
    <citation type="submission" date="2013-04" db="UniProtKB">
        <authorList>
            <consortium name="EnsemblPlants"/>
        </authorList>
    </citation>
    <scope>IDENTIFICATION</scope>
</reference>
<keyword evidence="2" id="KW-1185">Reference proteome</keyword>
<organism evidence="1">
    <name type="scientific">Oryza brachyantha</name>
    <name type="common">malo sina</name>
    <dbReference type="NCBI Taxonomy" id="4533"/>
    <lineage>
        <taxon>Eukaryota</taxon>
        <taxon>Viridiplantae</taxon>
        <taxon>Streptophyta</taxon>
        <taxon>Embryophyta</taxon>
        <taxon>Tracheophyta</taxon>
        <taxon>Spermatophyta</taxon>
        <taxon>Magnoliopsida</taxon>
        <taxon>Liliopsida</taxon>
        <taxon>Poales</taxon>
        <taxon>Poaceae</taxon>
        <taxon>BOP clade</taxon>
        <taxon>Oryzoideae</taxon>
        <taxon>Oryzeae</taxon>
        <taxon>Oryzinae</taxon>
        <taxon>Oryza</taxon>
    </lineage>
</organism>
<dbReference type="AlphaFoldDB" id="J3MFB0"/>
<dbReference type="Gramene" id="OB06G27040.1">
    <property type="protein sequence ID" value="OB06G27040.1"/>
    <property type="gene ID" value="OB06G27040"/>
</dbReference>
<reference evidence="1" key="1">
    <citation type="journal article" date="2013" name="Nat. Commun.">
        <title>Whole-genome sequencing of Oryza brachyantha reveals mechanisms underlying Oryza genome evolution.</title>
        <authorList>
            <person name="Chen J."/>
            <person name="Huang Q."/>
            <person name="Gao D."/>
            <person name="Wang J."/>
            <person name="Lang Y."/>
            <person name="Liu T."/>
            <person name="Li B."/>
            <person name="Bai Z."/>
            <person name="Luis Goicoechea J."/>
            <person name="Liang C."/>
            <person name="Chen C."/>
            <person name="Zhang W."/>
            <person name="Sun S."/>
            <person name="Liao Y."/>
            <person name="Zhang X."/>
            <person name="Yang L."/>
            <person name="Song C."/>
            <person name="Wang M."/>
            <person name="Shi J."/>
            <person name="Liu G."/>
            <person name="Liu J."/>
            <person name="Zhou H."/>
            <person name="Zhou W."/>
            <person name="Yu Q."/>
            <person name="An N."/>
            <person name="Chen Y."/>
            <person name="Cai Q."/>
            <person name="Wang B."/>
            <person name="Liu B."/>
            <person name="Min J."/>
            <person name="Huang Y."/>
            <person name="Wu H."/>
            <person name="Li Z."/>
            <person name="Zhang Y."/>
            <person name="Yin Y."/>
            <person name="Song W."/>
            <person name="Jiang J."/>
            <person name="Jackson S.A."/>
            <person name="Wing R.A."/>
            <person name="Wang J."/>
            <person name="Chen M."/>
        </authorList>
    </citation>
    <scope>NUCLEOTIDE SEQUENCE [LARGE SCALE GENOMIC DNA]</scope>
    <source>
        <strain evidence="1">cv. IRGC 101232</strain>
    </source>
</reference>